<gene>
    <name evidence="2" type="ORF">ACFSUB_01330</name>
</gene>
<proteinExistence type="predicted"/>
<dbReference type="RefSeq" id="WP_380711389.1">
    <property type="nucleotide sequence ID" value="NZ_JBHUML010000002.1"/>
</dbReference>
<evidence type="ECO:0000313" key="3">
    <source>
        <dbReference type="Proteomes" id="UP001597520"/>
    </source>
</evidence>
<keyword evidence="3" id="KW-1185">Reference proteome</keyword>
<evidence type="ECO:0000313" key="2">
    <source>
        <dbReference type="EMBL" id="MFD2704093.1"/>
    </source>
</evidence>
<sequence length="73" mass="8386">MEDKVDEIKHRVEKIEAWKSKTETRIAIVEADVKTVKKQLGKIESNTTWLLRLIVGAILLALLRILFESSIIL</sequence>
<protein>
    <submittedName>
        <fullName evidence="2">Hemolysin XhlA family protein</fullName>
    </submittedName>
</protein>
<feature type="transmembrane region" description="Helical" evidence="1">
    <location>
        <begin position="49"/>
        <end position="67"/>
    </location>
</feature>
<reference evidence="3" key="1">
    <citation type="journal article" date="2019" name="Int. J. Syst. Evol. Microbiol.">
        <title>The Global Catalogue of Microorganisms (GCM) 10K type strain sequencing project: providing services to taxonomists for standard genome sequencing and annotation.</title>
        <authorList>
            <consortium name="The Broad Institute Genomics Platform"/>
            <consortium name="The Broad Institute Genome Sequencing Center for Infectious Disease"/>
            <person name="Wu L."/>
            <person name="Ma J."/>
        </authorList>
    </citation>
    <scope>NUCLEOTIDE SEQUENCE [LARGE SCALE GENOMIC DNA]</scope>
    <source>
        <strain evidence="3">KCTC 33792</strain>
    </source>
</reference>
<accession>A0ABW5SXS9</accession>
<dbReference type="Proteomes" id="UP001597520">
    <property type="component" value="Unassembled WGS sequence"/>
</dbReference>
<name>A0ABW5SXS9_9BACI</name>
<keyword evidence="1" id="KW-0812">Transmembrane</keyword>
<comment type="caution">
    <text evidence="2">The sequence shown here is derived from an EMBL/GenBank/DDBJ whole genome shotgun (WGS) entry which is preliminary data.</text>
</comment>
<evidence type="ECO:0000256" key="1">
    <source>
        <dbReference type="SAM" id="Phobius"/>
    </source>
</evidence>
<dbReference type="EMBL" id="JBHUML010000002">
    <property type="protein sequence ID" value="MFD2704093.1"/>
    <property type="molecule type" value="Genomic_DNA"/>
</dbReference>
<keyword evidence="1" id="KW-1133">Transmembrane helix</keyword>
<organism evidence="2 3">
    <name type="scientific">Salibacterium lacus</name>
    <dbReference type="NCBI Taxonomy" id="1898109"/>
    <lineage>
        <taxon>Bacteria</taxon>
        <taxon>Bacillati</taxon>
        <taxon>Bacillota</taxon>
        <taxon>Bacilli</taxon>
        <taxon>Bacillales</taxon>
        <taxon>Bacillaceae</taxon>
    </lineage>
</organism>
<keyword evidence="1" id="KW-0472">Membrane</keyword>